<keyword evidence="7" id="KW-0378">Hydrolase</keyword>
<dbReference type="STRING" id="582744.Msip34_0716"/>
<evidence type="ECO:0000256" key="4">
    <source>
        <dbReference type="ARBA" id="ARBA00022763"/>
    </source>
</evidence>
<organism evidence="7 8">
    <name type="scientific">Methylovorus glucosotrophus (strain SIP3-4)</name>
    <dbReference type="NCBI Taxonomy" id="582744"/>
    <lineage>
        <taxon>Bacteria</taxon>
        <taxon>Pseudomonadati</taxon>
        <taxon>Pseudomonadota</taxon>
        <taxon>Betaproteobacteria</taxon>
        <taxon>Nitrosomonadales</taxon>
        <taxon>Methylophilaceae</taxon>
        <taxon>Methylovorus</taxon>
    </lineage>
</organism>
<protein>
    <recommendedName>
        <fullName evidence="3">DNA-3-methyladenine glycosylase II</fullName>
        <ecNumber evidence="3">3.2.2.21</ecNumber>
    </recommendedName>
</protein>
<reference evidence="7 8" key="2">
    <citation type="journal article" date="2011" name="J. Bacteriol.">
        <title>Genomes of three methylotrophs from a single niche uncover genetic and metabolic divergence of Methylophilaceae.</title>
        <authorList>
            <person name="Lapidus A."/>
            <person name="Clum A."/>
            <person name="Labutti K."/>
            <person name="Kaluzhnaya M.G."/>
            <person name="Lim S."/>
            <person name="Beck D.A."/>
            <person name="Glavina Del Rio T."/>
            <person name="Nolan M."/>
            <person name="Mavromatis K."/>
            <person name="Huntemann M."/>
            <person name="Lucas S."/>
            <person name="Lidstrom M.E."/>
            <person name="Ivanova N."/>
            <person name="Chistoserdova L."/>
        </authorList>
    </citation>
    <scope>NUCLEOTIDE SEQUENCE [LARGE SCALE GENOMIC DNA]</scope>
    <source>
        <strain evidence="7 8">SIP3-4</strain>
    </source>
</reference>
<evidence type="ECO:0000256" key="5">
    <source>
        <dbReference type="ARBA" id="ARBA00023204"/>
    </source>
</evidence>
<dbReference type="SUPFAM" id="SSF48150">
    <property type="entry name" value="DNA-glycosylase"/>
    <property type="match status" value="1"/>
</dbReference>
<dbReference type="AlphaFoldDB" id="C6XAN2"/>
<dbReference type="SMART" id="SM00478">
    <property type="entry name" value="ENDO3c"/>
    <property type="match status" value="1"/>
</dbReference>
<proteinExistence type="inferred from homology"/>
<dbReference type="InterPro" id="IPR011257">
    <property type="entry name" value="DNA_glycosylase"/>
</dbReference>
<dbReference type="OrthoDB" id="9811249at2"/>
<dbReference type="GO" id="GO:0006285">
    <property type="term" value="P:base-excision repair, AP site formation"/>
    <property type="evidence" value="ECO:0007669"/>
    <property type="project" value="TreeGrafter"/>
</dbReference>
<comment type="similarity">
    <text evidence="2">Belongs to the alkylbase DNA glycosidase AlkA family.</text>
</comment>
<dbReference type="PANTHER" id="PTHR43003:SF5">
    <property type="entry name" value="DNA-3-METHYLADENINE GLYCOSYLASE"/>
    <property type="match status" value="1"/>
</dbReference>
<dbReference type="eggNOG" id="COG0122">
    <property type="taxonomic scope" value="Bacteria"/>
</dbReference>
<dbReference type="GO" id="GO:0032993">
    <property type="term" value="C:protein-DNA complex"/>
    <property type="evidence" value="ECO:0007669"/>
    <property type="project" value="TreeGrafter"/>
</dbReference>
<dbReference type="Gene3D" id="1.10.1670.40">
    <property type="match status" value="1"/>
</dbReference>
<keyword evidence="8" id="KW-1185">Reference proteome</keyword>
<dbReference type="KEGG" id="mei:Msip34_0716"/>
<dbReference type="GO" id="GO:0008725">
    <property type="term" value="F:DNA-3-methyladenine glycosylase activity"/>
    <property type="evidence" value="ECO:0007669"/>
    <property type="project" value="TreeGrafter"/>
</dbReference>
<dbReference type="HOGENOM" id="CLU_000445_72_5_4"/>
<dbReference type="EC" id="3.2.2.21" evidence="3"/>
<dbReference type="GO" id="GO:0006307">
    <property type="term" value="P:DNA alkylation repair"/>
    <property type="evidence" value="ECO:0007669"/>
    <property type="project" value="TreeGrafter"/>
</dbReference>
<sequence length="224" mass="24551">MQTAPPDNTDIEASRFLAGLDADWQRLVTLVGPCAIQRREQREPYEALVRAVAHQQLHGNAAAAILSRLMASFPHDGFPSPEQLATADETQLRSCGLSMAKVNAIRGIAAATLAGTVPSASIAADMSEEELITRLTSLKGIGRWTVEMLLIFSLGRNDVLPVDDFGVREGWRLLKNLPEQPKPKALAVIGEQWKPYRSIAAWYLWQAANLGKRGALMPDKELVE</sequence>
<keyword evidence="5" id="KW-0234">DNA repair</keyword>
<keyword evidence="4" id="KW-0227">DNA damage</keyword>
<dbReference type="Proteomes" id="UP000002743">
    <property type="component" value="Chromosome"/>
</dbReference>
<dbReference type="GO" id="GO:0043916">
    <property type="term" value="F:DNA-7-methylguanine glycosylase activity"/>
    <property type="evidence" value="ECO:0007669"/>
    <property type="project" value="TreeGrafter"/>
</dbReference>
<reference evidence="8" key="1">
    <citation type="submission" date="2009-07" db="EMBL/GenBank/DDBJ databases">
        <title>Complete sequence of chromosome of Methylovorus sp. SIP3-4.</title>
        <authorList>
            <person name="Lucas S."/>
            <person name="Copeland A."/>
            <person name="Lapidus A."/>
            <person name="Glavina del Rio T."/>
            <person name="Tice H."/>
            <person name="Bruce D."/>
            <person name="Goodwin L."/>
            <person name="Pitluck S."/>
            <person name="Clum A."/>
            <person name="Larimer F."/>
            <person name="Land M."/>
            <person name="Hauser L."/>
            <person name="Kyrpides N."/>
            <person name="Mikhailova N."/>
            <person name="Kayluzhnaya M."/>
            <person name="Chistoserdova L."/>
        </authorList>
    </citation>
    <scope>NUCLEOTIDE SEQUENCE [LARGE SCALE GENOMIC DNA]</scope>
    <source>
        <strain evidence="8">SIP3-4</strain>
    </source>
</reference>
<evidence type="ECO:0000313" key="7">
    <source>
        <dbReference type="EMBL" id="ACT49964.1"/>
    </source>
</evidence>
<evidence type="ECO:0000256" key="3">
    <source>
        <dbReference type="ARBA" id="ARBA00012000"/>
    </source>
</evidence>
<dbReference type="InterPro" id="IPR051912">
    <property type="entry name" value="Alkylbase_DNA_Glycosylase/TA"/>
</dbReference>
<dbReference type="Pfam" id="PF00730">
    <property type="entry name" value="HhH-GPD"/>
    <property type="match status" value="1"/>
</dbReference>
<name>C6XAN2_METGS</name>
<dbReference type="PANTHER" id="PTHR43003">
    <property type="entry name" value="DNA-3-METHYLADENINE GLYCOSYLASE"/>
    <property type="match status" value="1"/>
</dbReference>
<comment type="catalytic activity">
    <reaction evidence="1">
        <text>Hydrolysis of alkylated DNA, releasing 3-methyladenine, 3-methylguanine, 7-methylguanine and 7-methyladenine.</text>
        <dbReference type="EC" id="3.2.2.21"/>
    </reaction>
</comment>
<dbReference type="CDD" id="cd00056">
    <property type="entry name" value="ENDO3c"/>
    <property type="match status" value="1"/>
</dbReference>
<dbReference type="RefSeq" id="WP_015829556.1">
    <property type="nucleotide sequence ID" value="NC_012969.1"/>
</dbReference>
<dbReference type="Gene3D" id="1.10.340.30">
    <property type="entry name" value="Hypothetical protein, domain 2"/>
    <property type="match status" value="1"/>
</dbReference>
<dbReference type="InterPro" id="IPR003265">
    <property type="entry name" value="HhH-GPD_domain"/>
</dbReference>
<dbReference type="EMBL" id="CP001674">
    <property type="protein sequence ID" value="ACT49964.1"/>
    <property type="molecule type" value="Genomic_DNA"/>
</dbReference>
<feature type="domain" description="HhH-GPD" evidence="6">
    <location>
        <begin position="53"/>
        <end position="209"/>
    </location>
</feature>
<dbReference type="FunFam" id="1.10.340.30:FF:000004">
    <property type="entry name" value="DNA-3-methyladenine glycosylase II"/>
    <property type="match status" value="1"/>
</dbReference>
<evidence type="ECO:0000313" key="8">
    <source>
        <dbReference type="Proteomes" id="UP000002743"/>
    </source>
</evidence>
<gene>
    <name evidence="7" type="ordered locus">Msip34_0716</name>
</gene>
<evidence type="ECO:0000259" key="6">
    <source>
        <dbReference type="SMART" id="SM00478"/>
    </source>
</evidence>
<accession>C6XAN2</accession>
<dbReference type="GO" id="GO:0032131">
    <property type="term" value="F:alkylated DNA binding"/>
    <property type="evidence" value="ECO:0007669"/>
    <property type="project" value="TreeGrafter"/>
</dbReference>
<evidence type="ECO:0000256" key="2">
    <source>
        <dbReference type="ARBA" id="ARBA00010817"/>
    </source>
</evidence>
<evidence type="ECO:0000256" key="1">
    <source>
        <dbReference type="ARBA" id="ARBA00000086"/>
    </source>
</evidence>
<keyword evidence="7" id="KW-0326">Glycosidase</keyword>